<evidence type="ECO:0000313" key="11">
    <source>
        <dbReference type="EMBL" id="KAL1624018.1"/>
    </source>
</evidence>
<evidence type="ECO:0000256" key="4">
    <source>
        <dbReference type="ARBA" id="ARBA00022679"/>
    </source>
</evidence>
<reference evidence="11 12" key="1">
    <citation type="submission" date="2024-02" db="EMBL/GenBank/DDBJ databases">
        <title>De novo assembly and annotation of 12 fungi associated with fruit tree decline syndrome in Ontario, Canada.</title>
        <authorList>
            <person name="Sulman M."/>
            <person name="Ellouze W."/>
            <person name="Ilyukhin E."/>
        </authorList>
    </citation>
    <scope>NUCLEOTIDE SEQUENCE [LARGE SCALE GENOMIC DNA]</scope>
    <source>
        <strain evidence="11 12">M1-105</strain>
    </source>
</reference>
<dbReference type="InterPro" id="IPR046341">
    <property type="entry name" value="SET_dom_sf"/>
</dbReference>
<evidence type="ECO:0000259" key="10">
    <source>
        <dbReference type="PROSITE" id="PS50868"/>
    </source>
</evidence>
<dbReference type="Gene3D" id="2.170.270.10">
    <property type="entry name" value="SET domain"/>
    <property type="match status" value="1"/>
</dbReference>
<dbReference type="SMART" id="SM00468">
    <property type="entry name" value="PreSET"/>
    <property type="match status" value="1"/>
</dbReference>
<evidence type="ECO:0000259" key="8">
    <source>
        <dbReference type="PROSITE" id="PS50280"/>
    </source>
</evidence>
<dbReference type="SUPFAM" id="SSF82199">
    <property type="entry name" value="SET domain"/>
    <property type="match status" value="1"/>
</dbReference>
<dbReference type="InterPro" id="IPR050973">
    <property type="entry name" value="H3K9_Histone-Lys_N-MTase"/>
</dbReference>
<feature type="domain" description="Pre-SET" evidence="9">
    <location>
        <begin position="67"/>
        <end position="176"/>
    </location>
</feature>
<dbReference type="Pfam" id="PF05033">
    <property type="entry name" value="Pre-SET"/>
    <property type="match status" value="1"/>
</dbReference>
<dbReference type="PROSITE" id="PS50280">
    <property type="entry name" value="SET"/>
    <property type="match status" value="1"/>
</dbReference>
<dbReference type="EMBL" id="JAJVDC020000111">
    <property type="protein sequence ID" value="KAL1624018.1"/>
    <property type="molecule type" value="Genomic_DNA"/>
</dbReference>
<keyword evidence="3" id="KW-0489">Methyltransferase</keyword>
<organism evidence="11 12">
    <name type="scientific">Neofusicoccum ribis</name>
    <dbReference type="NCBI Taxonomy" id="45134"/>
    <lineage>
        <taxon>Eukaryota</taxon>
        <taxon>Fungi</taxon>
        <taxon>Dikarya</taxon>
        <taxon>Ascomycota</taxon>
        <taxon>Pezizomycotina</taxon>
        <taxon>Dothideomycetes</taxon>
        <taxon>Dothideomycetes incertae sedis</taxon>
        <taxon>Botryosphaeriales</taxon>
        <taxon>Botryosphaeriaceae</taxon>
        <taxon>Neofusicoccum</taxon>
    </lineage>
</organism>
<dbReference type="Pfam" id="PF00856">
    <property type="entry name" value="SET"/>
    <property type="match status" value="1"/>
</dbReference>
<comment type="subcellular location">
    <subcellularLocation>
        <location evidence="1">Chromosome</location>
    </subcellularLocation>
</comment>
<keyword evidence="12" id="KW-1185">Reference proteome</keyword>
<dbReference type="Proteomes" id="UP001521116">
    <property type="component" value="Unassembled WGS sequence"/>
</dbReference>
<gene>
    <name evidence="11" type="ORF">SLS56_008000</name>
</gene>
<evidence type="ECO:0000256" key="7">
    <source>
        <dbReference type="ARBA" id="ARBA00022833"/>
    </source>
</evidence>
<dbReference type="PANTHER" id="PTHR46223:SF3">
    <property type="entry name" value="HISTONE-LYSINE N-METHYLTRANSFERASE SET-23"/>
    <property type="match status" value="1"/>
</dbReference>
<evidence type="ECO:0008006" key="13">
    <source>
        <dbReference type="Google" id="ProtNLM"/>
    </source>
</evidence>
<proteinExistence type="predicted"/>
<keyword evidence="5" id="KW-0949">S-adenosyl-L-methionine</keyword>
<protein>
    <recommendedName>
        <fullName evidence="13">Histone-lysine N-methyltransferase</fullName>
    </recommendedName>
</protein>
<dbReference type="InterPro" id="IPR007728">
    <property type="entry name" value="Pre-SET_dom"/>
</dbReference>
<evidence type="ECO:0000313" key="12">
    <source>
        <dbReference type="Proteomes" id="UP001521116"/>
    </source>
</evidence>
<keyword evidence="2" id="KW-0158">Chromosome</keyword>
<dbReference type="PROSITE" id="PS50868">
    <property type="entry name" value="POST_SET"/>
    <property type="match status" value="1"/>
</dbReference>
<keyword evidence="6" id="KW-0479">Metal-binding</keyword>
<comment type="caution">
    <text evidence="11">The sequence shown here is derived from an EMBL/GenBank/DDBJ whole genome shotgun (WGS) entry which is preliminary data.</text>
</comment>
<evidence type="ECO:0000256" key="3">
    <source>
        <dbReference type="ARBA" id="ARBA00022603"/>
    </source>
</evidence>
<evidence type="ECO:0000256" key="1">
    <source>
        <dbReference type="ARBA" id="ARBA00004286"/>
    </source>
</evidence>
<dbReference type="SMART" id="SM00317">
    <property type="entry name" value="SET"/>
    <property type="match status" value="1"/>
</dbReference>
<accession>A0ABR3SLD9</accession>
<evidence type="ECO:0000256" key="5">
    <source>
        <dbReference type="ARBA" id="ARBA00022691"/>
    </source>
</evidence>
<sequence>MITASQTASTAAAAAAIRMEVRRRLDSLPGPRISLVNTVDNTSPPLNFEFIRQNILGEGVFAADPQTRTGCSKCRADMGQGIGCEYSKVCDCLEYAAVNDTVRMLPEERDRWEAIKAAGGGYGDTAGLPKKFPYFSSGSKAGCLVSFYLERRYPIYECNENCRCGPTCKTRVVQKGRQVRLEIFKTPNGRGWGLRCKEALRQGQFIDTYRGEIITDTEATRREKGARHGTKDSYLYSLDKFAEAEDIPQEELYVIDGEFKGGPTRFINHSCEPNCRQYVVSYNRHDPKVYEIAFFAIRDIEPNEELTFDYLDKDEDEEEEVHPNERNESGMKPIKCLCGASKCRKYLWL</sequence>
<evidence type="ECO:0000256" key="2">
    <source>
        <dbReference type="ARBA" id="ARBA00022454"/>
    </source>
</evidence>
<name>A0ABR3SLD9_9PEZI</name>
<dbReference type="InterPro" id="IPR001214">
    <property type="entry name" value="SET_dom"/>
</dbReference>
<dbReference type="PROSITE" id="PS50867">
    <property type="entry name" value="PRE_SET"/>
    <property type="match status" value="1"/>
</dbReference>
<feature type="domain" description="Post-SET" evidence="10">
    <location>
        <begin position="332"/>
        <end position="348"/>
    </location>
</feature>
<keyword evidence="7" id="KW-0862">Zinc</keyword>
<dbReference type="PANTHER" id="PTHR46223">
    <property type="entry name" value="HISTONE-LYSINE N-METHYLTRANSFERASE SUV39H"/>
    <property type="match status" value="1"/>
</dbReference>
<keyword evidence="4" id="KW-0808">Transferase</keyword>
<evidence type="ECO:0000256" key="6">
    <source>
        <dbReference type="ARBA" id="ARBA00022723"/>
    </source>
</evidence>
<evidence type="ECO:0000259" key="9">
    <source>
        <dbReference type="PROSITE" id="PS50867"/>
    </source>
</evidence>
<dbReference type="InterPro" id="IPR003616">
    <property type="entry name" value="Post-SET_dom"/>
</dbReference>
<feature type="domain" description="SET" evidence="8">
    <location>
        <begin position="179"/>
        <end position="311"/>
    </location>
</feature>